<accession>A0ACB5SRS5</accession>
<dbReference type="Proteomes" id="UP001165064">
    <property type="component" value="Unassembled WGS sequence"/>
</dbReference>
<dbReference type="EMBL" id="BSXS01000053">
    <property type="protein sequence ID" value="GME70533.1"/>
    <property type="molecule type" value="Genomic_DNA"/>
</dbReference>
<evidence type="ECO:0000313" key="2">
    <source>
        <dbReference type="Proteomes" id="UP001165064"/>
    </source>
</evidence>
<keyword evidence="2" id="KW-1185">Reference proteome</keyword>
<name>A0ACB5SRS5_AMBMO</name>
<evidence type="ECO:0000313" key="1">
    <source>
        <dbReference type="EMBL" id="GME70533.1"/>
    </source>
</evidence>
<proteinExistence type="predicted"/>
<protein>
    <submittedName>
        <fullName evidence="1">Unnamed protein product</fullName>
    </submittedName>
</protein>
<organism evidence="1 2">
    <name type="scientific">Ambrosiozyma monospora</name>
    <name type="common">Yeast</name>
    <name type="synonym">Endomycopsis monosporus</name>
    <dbReference type="NCBI Taxonomy" id="43982"/>
    <lineage>
        <taxon>Eukaryota</taxon>
        <taxon>Fungi</taxon>
        <taxon>Dikarya</taxon>
        <taxon>Ascomycota</taxon>
        <taxon>Saccharomycotina</taxon>
        <taxon>Pichiomycetes</taxon>
        <taxon>Pichiales</taxon>
        <taxon>Pichiaceae</taxon>
        <taxon>Ambrosiozyma</taxon>
    </lineage>
</organism>
<comment type="caution">
    <text evidence="1">The sequence shown here is derived from an EMBL/GenBank/DDBJ whole genome shotgun (WGS) entry which is preliminary data.</text>
</comment>
<reference evidence="1" key="1">
    <citation type="submission" date="2023-04" db="EMBL/GenBank/DDBJ databases">
        <title>Ambrosiozyma monospora NBRC 10751.</title>
        <authorList>
            <person name="Ichikawa N."/>
            <person name="Sato H."/>
            <person name="Tonouchi N."/>
        </authorList>
    </citation>
    <scope>NUCLEOTIDE SEQUENCE</scope>
    <source>
        <strain evidence="1">NBRC 10751</strain>
    </source>
</reference>
<gene>
    <name evidence="1" type="ORF">Amon02_000023000</name>
</gene>
<sequence length="446" mass="50758">MFSQGDQILDQLRQFDDEKKYQLRSQASDTQLSSLNRNISNGNIDGNGNSSPILIQRRPSSNVGFSLGGHTPNATNSWRSINGTLQGGNGTNVGSANATMNTNISPVQATNGSFMMRRRSSVASPSMMLDNGQRNSKNAFPKSNTPKISNLTAHLQNQSLNRSITETTITDNNKPSIGFQQQQQPQLAQANRQTNEIDPFTVTEIEHEFEPLQSQINESQRLQQSPILMANNSNGNMTLTINDHLLSQPYPLTQQTHHQFPPPAEFYDEQQQQHTYTSLNIKEDQPRYVPPINFSTVESDLYRSGHPQVTNYPFLESLHLKTILYIGDKTDNYDYYKWISQQERISFRVFKLKKIEVDDSQWNDALNLLLNKKNYPMLIHSNKGKHRVGVLVGLIRKYLQGWTLSGAFDEYSKFSREKGELDLEFIETFKPVLKVDLVNKPDFVRL</sequence>